<reference evidence="1" key="1">
    <citation type="submission" date="2014-05" db="EMBL/GenBank/DDBJ databases">
        <authorList>
            <person name="Chronopoulou M."/>
        </authorList>
    </citation>
    <scope>NUCLEOTIDE SEQUENCE</scope>
    <source>
        <tissue evidence="1">Whole organism</tissue>
    </source>
</reference>
<proteinExistence type="predicted"/>
<name>A0A0K2TEL7_LEPSM</name>
<protein>
    <submittedName>
        <fullName evidence="1">Uncharacterized protein</fullName>
    </submittedName>
</protein>
<sequence length="30" mass="3605">MTRWGFIFCQKQSLLSNLKFICLKMKLRNG</sequence>
<accession>A0A0K2TEL7</accession>
<dbReference type="EMBL" id="HACA01007098">
    <property type="protein sequence ID" value="CDW24459.1"/>
    <property type="molecule type" value="Transcribed_RNA"/>
</dbReference>
<organism evidence="1">
    <name type="scientific">Lepeophtheirus salmonis</name>
    <name type="common">Salmon louse</name>
    <name type="synonym">Caligus salmonis</name>
    <dbReference type="NCBI Taxonomy" id="72036"/>
    <lineage>
        <taxon>Eukaryota</taxon>
        <taxon>Metazoa</taxon>
        <taxon>Ecdysozoa</taxon>
        <taxon>Arthropoda</taxon>
        <taxon>Crustacea</taxon>
        <taxon>Multicrustacea</taxon>
        <taxon>Hexanauplia</taxon>
        <taxon>Copepoda</taxon>
        <taxon>Siphonostomatoida</taxon>
        <taxon>Caligidae</taxon>
        <taxon>Lepeophtheirus</taxon>
    </lineage>
</organism>
<dbReference type="AlphaFoldDB" id="A0A0K2TEL7"/>
<evidence type="ECO:0000313" key="1">
    <source>
        <dbReference type="EMBL" id="CDW24459.1"/>
    </source>
</evidence>